<dbReference type="Proteomes" id="UP000198584">
    <property type="component" value="Unassembled WGS sequence"/>
</dbReference>
<keyword evidence="2" id="KW-1185">Reference proteome</keyword>
<dbReference type="OrthoDB" id="2990595at2"/>
<accession>A0A1H4FC29</accession>
<protein>
    <submittedName>
        <fullName evidence="1">Post-transcriptional regulator</fullName>
    </submittedName>
</protein>
<reference evidence="2" key="1">
    <citation type="submission" date="2016-10" db="EMBL/GenBank/DDBJ databases">
        <authorList>
            <person name="Varghese N."/>
            <person name="Submissions S."/>
        </authorList>
    </citation>
    <scope>NUCLEOTIDE SEQUENCE [LARGE SCALE GENOMIC DNA]</scope>
    <source>
        <strain evidence="2">CCM7597</strain>
    </source>
</reference>
<dbReference type="RefSeq" id="WP_093045485.1">
    <property type="nucleotide sequence ID" value="NZ_FNQR01000011.1"/>
</dbReference>
<evidence type="ECO:0000313" key="1">
    <source>
        <dbReference type="EMBL" id="SEA94844.1"/>
    </source>
</evidence>
<name>A0A1H4FC29_9BACI</name>
<dbReference type="STRING" id="571932.SAMN05421743_11128"/>
<dbReference type="EMBL" id="FNQR01000011">
    <property type="protein sequence ID" value="SEA94844.1"/>
    <property type="molecule type" value="Genomic_DNA"/>
</dbReference>
<dbReference type="Pfam" id="PF13797">
    <property type="entry name" value="Post_transc_reg"/>
    <property type="match status" value="1"/>
</dbReference>
<evidence type="ECO:0000313" key="2">
    <source>
        <dbReference type="Proteomes" id="UP000198584"/>
    </source>
</evidence>
<sequence>MVAKTTIMWKSEIFAVLESKAIEFQLMGYAGSTPENIWKCMTDKVWKGNPEKRLYEVVQDIFHLNTALYISYLTVQAYQDDDLDMSISALVKHEKTSTVHE</sequence>
<dbReference type="AlphaFoldDB" id="A0A1H4FC29"/>
<dbReference type="InterPro" id="IPR025716">
    <property type="entry name" value="Post-transcriptional_regulator"/>
</dbReference>
<gene>
    <name evidence="1" type="ORF">SAMN05421743_11128</name>
</gene>
<proteinExistence type="predicted"/>
<organism evidence="1 2">
    <name type="scientific">Thalassobacillus cyri</name>
    <dbReference type="NCBI Taxonomy" id="571932"/>
    <lineage>
        <taxon>Bacteria</taxon>
        <taxon>Bacillati</taxon>
        <taxon>Bacillota</taxon>
        <taxon>Bacilli</taxon>
        <taxon>Bacillales</taxon>
        <taxon>Bacillaceae</taxon>
        <taxon>Thalassobacillus</taxon>
    </lineage>
</organism>